<sequence>MKVDSQQDAETFDKVLRRMRQRKPHGSSILANNQDGQASHFVDSDDVAAGTLATTPAPRTYGGEVEYGDWHGQGKTQVDVHTLTRSLQYTRDSAGPRGSSPSTGSEAVPPILRACLRSRDGLTNTSSVTGKSSCPSVQDLNRFNKLAQRIRGGGPSSDEVLQPYLDKDSVPRHDLDFEGKNVPEDARKGLLMSSKPTVVERLLSAESPVVRLSSSNTA</sequence>
<protein>
    <submittedName>
        <fullName evidence="2">Uncharacterized protein</fullName>
    </submittedName>
</protein>
<organism evidence="2 3">
    <name type="scientific">Septoria linicola</name>
    <dbReference type="NCBI Taxonomy" id="215465"/>
    <lineage>
        <taxon>Eukaryota</taxon>
        <taxon>Fungi</taxon>
        <taxon>Dikarya</taxon>
        <taxon>Ascomycota</taxon>
        <taxon>Pezizomycotina</taxon>
        <taxon>Dothideomycetes</taxon>
        <taxon>Dothideomycetidae</taxon>
        <taxon>Mycosphaerellales</taxon>
        <taxon>Mycosphaerellaceae</taxon>
        <taxon>Septoria</taxon>
    </lineage>
</organism>
<dbReference type="EMBL" id="CP099423">
    <property type="protein sequence ID" value="USW54518.1"/>
    <property type="molecule type" value="Genomic_DNA"/>
</dbReference>
<evidence type="ECO:0000313" key="3">
    <source>
        <dbReference type="Proteomes" id="UP001056384"/>
    </source>
</evidence>
<name>A0A9Q9AWL7_9PEZI</name>
<accession>A0A9Q9AWL7</accession>
<gene>
    <name evidence="2" type="ORF">Slin15195_G078370</name>
</gene>
<keyword evidence="3" id="KW-1185">Reference proteome</keyword>
<reference evidence="2" key="1">
    <citation type="submission" date="2022-06" db="EMBL/GenBank/DDBJ databases">
        <title>Complete genome sequences of two strains of the flax pathogen Septoria linicola.</title>
        <authorList>
            <person name="Lapalu N."/>
            <person name="Simon A."/>
            <person name="Demenou B."/>
            <person name="Paumier D."/>
            <person name="Guillot M.-P."/>
            <person name="Gout L."/>
            <person name="Valade R."/>
        </authorList>
    </citation>
    <scope>NUCLEOTIDE SEQUENCE</scope>
    <source>
        <strain evidence="2">SE15195</strain>
    </source>
</reference>
<dbReference type="AlphaFoldDB" id="A0A9Q9AWL7"/>
<feature type="region of interest" description="Disordered" evidence="1">
    <location>
        <begin position="90"/>
        <end position="109"/>
    </location>
</feature>
<feature type="region of interest" description="Disordered" evidence="1">
    <location>
        <begin position="1"/>
        <end position="70"/>
    </location>
</feature>
<evidence type="ECO:0000313" key="2">
    <source>
        <dbReference type="EMBL" id="USW54518.1"/>
    </source>
</evidence>
<feature type="compositionally biased region" description="Basic and acidic residues" evidence="1">
    <location>
        <begin position="1"/>
        <end position="16"/>
    </location>
</feature>
<dbReference type="Proteomes" id="UP001056384">
    <property type="component" value="Chromosome 6"/>
</dbReference>
<proteinExistence type="predicted"/>
<evidence type="ECO:0000256" key="1">
    <source>
        <dbReference type="SAM" id="MobiDB-lite"/>
    </source>
</evidence>